<proteinExistence type="predicted"/>
<accession>A0AA88J7F8</accession>
<evidence type="ECO:0000313" key="2">
    <source>
        <dbReference type="EMBL" id="GMN63982.1"/>
    </source>
</evidence>
<evidence type="ECO:0000313" key="3">
    <source>
        <dbReference type="Proteomes" id="UP001187192"/>
    </source>
</evidence>
<comment type="caution">
    <text evidence="2">The sequence shown here is derived from an EMBL/GenBank/DDBJ whole genome shotgun (WGS) entry which is preliminary data.</text>
</comment>
<organism evidence="2 3">
    <name type="scientific">Ficus carica</name>
    <name type="common">Common fig</name>
    <dbReference type="NCBI Taxonomy" id="3494"/>
    <lineage>
        <taxon>Eukaryota</taxon>
        <taxon>Viridiplantae</taxon>
        <taxon>Streptophyta</taxon>
        <taxon>Embryophyta</taxon>
        <taxon>Tracheophyta</taxon>
        <taxon>Spermatophyta</taxon>
        <taxon>Magnoliopsida</taxon>
        <taxon>eudicotyledons</taxon>
        <taxon>Gunneridae</taxon>
        <taxon>Pentapetalae</taxon>
        <taxon>rosids</taxon>
        <taxon>fabids</taxon>
        <taxon>Rosales</taxon>
        <taxon>Moraceae</taxon>
        <taxon>Ficeae</taxon>
        <taxon>Ficus</taxon>
    </lineage>
</organism>
<feature type="transmembrane region" description="Helical" evidence="1">
    <location>
        <begin position="6"/>
        <end position="26"/>
    </location>
</feature>
<sequence length="89" mass="9634">MYCSSLWIPVVLGIIVGVACLARLGYTIHELSKNKEIYARYINFKEVAGTEAATGVMAAAIWKFLDEFAGVVAASFVTYLSNIISGVAR</sequence>
<keyword evidence="1" id="KW-1133">Transmembrane helix</keyword>
<keyword evidence="3" id="KW-1185">Reference proteome</keyword>
<keyword evidence="1" id="KW-0472">Membrane</keyword>
<keyword evidence="1" id="KW-0812">Transmembrane</keyword>
<gene>
    <name evidence="2" type="ORF">TIFTF001_033073</name>
</gene>
<dbReference type="EMBL" id="BTGU01000164">
    <property type="protein sequence ID" value="GMN63982.1"/>
    <property type="molecule type" value="Genomic_DNA"/>
</dbReference>
<evidence type="ECO:0000256" key="1">
    <source>
        <dbReference type="SAM" id="Phobius"/>
    </source>
</evidence>
<protein>
    <submittedName>
        <fullName evidence="2">Uncharacterized protein</fullName>
    </submittedName>
</protein>
<dbReference type="AlphaFoldDB" id="A0AA88J7F8"/>
<name>A0AA88J7F8_FICCA</name>
<dbReference type="Proteomes" id="UP001187192">
    <property type="component" value="Unassembled WGS sequence"/>
</dbReference>
<reference evidence="2" key="1">
    <citation type="submission" date="2023-07" db="EMBL/GenBank/DDBJ databases">
        <title>draft genome sequence of fig (Ficus carica).</title>
        <authorList>
            <person name="Takahashi T."/>
            <person name="Nishimura K."/>
        </authorList>
    </citation>
    <scope>NUCLEOTIDE SEQUENCE</scope>
</reference>